<evidence type="ECO:0000313" key="5">
    <source>
        <dbReference type="Proteomes" id="UP001597425"/>
    </source>
</evidence>
<evidence type="ECO:0000256" key="1">
    <source>
        <dbReference type="ARBA" id="ARBA00004370"/>
    </source>
</evidence>
<protein>
    <submittedName>
        <fullName evidence="4">Glycine zipper 2TM domain-containing protein</fullName>
    </submittedName>
</protein>
<dbReference type="Proteomes" id="UP001597425">
    <property type="component" value="Unassembled WGS sequence"/>
</dbReference>
<keyword evidence="3" id="KW-0732">Signal</keyword>
<dbReference type="EMBL" id="JBHUJD010000017">
    <property type="protein sequence ID" value="MFD2311410.1"/>
    <property type="molecule type" value="Genomic_DNA"/>
</dbReference>
<keyword evidence="2" id="KW-0472">Membrane</keyword>
<comment type="caution">
    <text evidence="4">The sequence shown here is derived from an EMBL/GenBank/DDBJ whole genome shotgun (WGS) entry which is preliminary data.</text>
</comment>
<keyword evidence="5" id="KW-1185">Reference proteome</keyword>
<comment type="subcellular location">
    <subcellularLocation>
        <location evidence="1">Membrane</location>
    </subcellularLocation>
</comment>
<dbReference type="RefSeq" id="WP_265722001.1">
    <property type="nucleotide sequence ID" value="NZ_JAPIVK010000017.1"/>
</dbReference>
<name>A0ABW5EHB7_9GAMM</name>
<evidence type="ECO:0000256" key="2">
    <source>
        <dbReference type="ARBA" id="ARBA00023136"/>
    </source>
</evidence>
<dbReference type="PANTHER" id="PTHR35603:SF2">
    <property type="entry name" value="OUTER MEMBRANE LIPOPROTEIN"/>
    <property type="match status" value="1"/>
</dbReference>
<feature type="signal peptide" evidence="3">
    <location>
        <begin position="1"/>
        <end position="25"/>
    </location>
</feature>
<organism evidence="4 5">
    <name type="scientific">Microbulbifer halophilus</name>
    <dbReference type="NCBI Taxonomy" id="453963"/>
    <lineage>
        <taxon>Bacteria</taxon>
        <taxon>Pseudomonadati</taxon>
        <taxon>Pseudomonadota</taxon>
        <taxon>Gammaproteobacteria</taxon>
        <taxon>Cellvibrionales</taxon>
        <taxon>Microbulbiferaceae</taxon>
        <taxon>Microbulbifer</taxon>
    </lineage>
</organism>
<feature type="chain" id="PRO_5047541830" evidence="3">
    <location>
        <begin position="26"/>
        <end position="180"/>
    </location>
</feature>
<proteinExistence type="predicted"/>
<evidence type="ECO:0000313" key="4">
    <source>
        <dbReference type="EMBL" id="MFD2311410.1"/>
    </source>
</evidence>
<reference evidence="5" key="1">
    <citation type="journal article" date="2019" name="Int. J. Syst. Evol. Microbiol.">
        <title>The Global Catalogue of Microorganisms (GCM) 10K type strain sequencing project: providing services to taxonomists for standard genome sequencing and annotation.</title>
        <authorList>
            <consortium name="The Broad Institute Genomics Platform"/>
            <consortium name="The Broad Institute Genome Sequencing Center for Infectious Disease"/>
            <person name="Wu L."/>
            <person name="Ma J."/>
        </authorList>
    </citation>
    <scope>NUCLEOTIDE SEQUENCE [LARGE SCALE GENOMIC DNA]</scope>
    <source>
        <strain evidence="5">KCTC 12848</strain>
    </source>
</reference>
<dbReference type="PANTHER" id="PTHR35603">
    <property type="match status" value="1"/>
</dbReference>
<gene>
    <name evidence="4" type="ORF">ACFSKX_13370</name>
</gene>
<sequence>MSIWKQLLLGALVAGLVGFSAWASADGYDYAAVTEVIPVYEEVQVRRPRTECWDEQIAYKRPRSAAGAVIGGLIGAAIGNKAGRHGHHHGRRYHHRGNRGAATVAGAAVGALVGNEVSRANAPTRYGTQQRCQMVDEYRTRRDLVGYDVRYRYNGREYMTRTDRHPGDRIRVRVDVSPAW</sequence>
<evidence type="ECO:0000256" key="3">
    <source>
        <dbReference type="SAM" id="SignalP"/>
    </source>
</evidence>
<dbReference type="InterPro" id="IPR051407">
    <property type="entry name" value="Bact_OM_lipoprot/Surf_antigen"/>
</dbReference>
<accession>A0ABW5EHB7</accession>